<keyword evidence="3" id="KW-1185">Reference proteome</keyword>
<dbReference type="InterPro" id="IPR023393">
    <property type="entry name" value="START-like_dom_sf"/>
</dbReference>
<reference evidence="3" key="1">
    <citation type="journal article" date="2019" name="Int. J. Syst. Evol. Microbiol.">
        <title>The Global Catalogue of Microorganisms (GCM) 10K type strain sequencing project: providing services to taxonomists for standard genome sequencing and annotation.</title>
        <authorList>
            <consortium name="The Broad Institute Genomics Platform"/>
            <consortium name="The Broad Institute Genome Sequencing Center for Infectious Disease"/>
            <person name="Wu L."/>
            <person name="Ma J."/>
        </authorList>
    </citation>
    <scope>NUCLEOTIDE SEQUENCE [LARGE SCALE GENOMIC DNA]</scope>
    <source>
        <strain evidence="3">JCM 4505</strain>
    </source>
</reference>
<dbReference type="Gene3D" id="3.30.530.20">
    <property type="match status" value="1"/>
</dbReference>
<protein>
    <submittedName>
        <fullName evidence="2">SRPBCC family protein</fullName>
    </submittedName>
</protein>
<feature type="region of interest" description="Disordered" evidence="1">
    <location>
        <begin position="1"/>
        <end position="20"/>
    </location>
</feature>
<evidence type="ECO:0000256" key="1">
    <source>
        <dbReference type="SAM" id="MobiDB-lite"/>
    </source>
</evidence>
<dbReference type="Proteomes" id="UP001501867">
    <property type="component" value="Unassembled WGS sequence"/>
</dbReference>
<dbReference type="CDD" id="cd07812">
    <property type="entry name" value="SRPBCC"/>
    <property type="match status" value="1"/>
</dbReference>
<evidence type="ECO:0000313" key="3">
    <source>
        <dbReference type="Proteomes" id="UP001501867"/>
    </source>
</evidence>
<evidence type="ECO:0000313" key="2">
    <source>
        <dbReference type="EMBL" id="GAA0274419.1"/>
    </source>
</evidence>
<comment type="caution">
    <text evidence="2">The sequence shown here is derived from an EMBL/GenBank/DDBJ whole genome shotgun (WGS) entry which is preliminary data.</text>
</comment>
<organism evidence="2 3">
    <name type="scientific">Streptomyces polychromogenes</name>
    <dbReference type="NCBI Taxonomy" id="67342"/>
    <lineage>
        <taxon>Bacteria</taxon>
        <taxon>Bacillati</taxon>
        <taxon>Actinomycetota</taxon>
        <taxon>Actinomycetes</taxon>
        <taxon>Kitasatosporales</taxon>
        <taxon>Streptomycetaceae</taxon>
        <taxon>Streptomyces</taxon>
    </lineage>
</organism>
<gene>
    <name evidence="2" type="ORF">GCM10010302_10070</name>
</gene>
<proteinExistence type="predicted"/>
<sequence length="176" mass="19534">MGGPATRAGRHTTATPPQQPAARVVLYDRAVPTFSFERTPPLAPSEAWRRLTDWPRHADAVPLTGIELLTAPPTREGTRFVARSGVGRVAVDDVMEVTVWRPPVGDEPGLCRVEKRGRVVLGWAEIEVRPGPGGRSRVVWREELRIRFLPRLFDGVLKGTARLMFGRAATQLLRKT</sequence>
<dbReference type="EMBL" id="BAAABV010000006">
    <property type="protein sequence ID" value="GAA0274419.1"/>
    <property type="molecule type" value="Genomic_DNA"/>
</dbReference>
<accession>A0ABP3EUC2</accession>
<dbReference type="SUPFAM" id="SSF55961">
    <property type="entry name" value="Bet v1-like"/>
    <property type="match status" value="1"/>
</dbReference>
<name>A0ABP3EUC2_9ACTN</name>